<feature type="signal peptide" evidence="3">
    <location>
        <begin position="1"/>
        <end position="19"/>
    </location>
</feature>
<proteinExistence type="predicted"/>
<feature type="compositionally biased region" description="Low complexity" evidence="1">
    <location>
        <begin position="175"/>
        <end position="195"/>
    </location>
</feature>
<dbReference type="CDD" id="cd12087">
    <property type="entry name" value="TM_EGFR-like"/>
    <property type="match status" value="1"/>
</dbReference>
<keyword evidence="5" id="KW-1185">Reference proteome</keyword>
<keyword evidence="2" id="KW-0472">Membrane</keyword>
<keyword evidence="2" id="KW-0812">Transmembrane</keyword>
<feature type="region of interest" description="Disordered" evidence="1">
    <location>
        <begin position="174"/>
        <end position="205"/>
    </location>
</feature>
<evidence type="ECO:0008006" key="6">
    <source>
        <dbReference type="Google" id="ProtNLM"/>
    </source>
</evidence>
<keyword evidence="2" id="KW-1133">Transmembrane helix</keyword>
<feature type="chain" id="PRO_5025407098" description="Mid2 domain-containing protein" evidence="3">
    <location>
        <begin position="20"/>
        <end position="298"/>
    </location>
</feature>
<dbReference type="Proteomes" id="UP000799423">
    <property type="component" value="Unassembled WGS sequence"/>
</dbReference>
<protein>
    <recommendedName>
        <fullName evidence="6">Mid2 domain-containing protein</fullName>
    </recommendedName>
</protein>
<gene>
    <name evidence="4" type="ORF">T440DRAFT_407179</name>
</gene>
<sequence length="298" mass="32304">MKLSRYSIFLAYAIPLVSAICYFPDGKSIPRQDTPCRSEGFSTCCGQGYACLSNNLCMLTEHVPNPIPGQSRYVRGSCTDQSWDSPHCPNFCIVPAHDDNFSGGTGVAKCDVTQDRYYCLDNQTEPLASSDICSSSTYFFEVAGTPSTVTIIGVTQTTSTLASTTLAISRSIKQSTSASNASPPSTSLTSKPLLTDLRPPPTSGTNYSTSIGAGVGVPLGVLTISIIALLIFRRRRYHRNVGADPPEYVEPPHSYYETKPDAPNAWGSERPVQGTVYHEAEWVQLVPQELPADDSRRT</sequence>
<dbReference type="OrthoDB" id="5215637at2759"/>
<evidence type="ECO:0000256" key="1">
    <source>
        <dbReference type="SAM" id="MobiDB-lite"/>
    </source>
</evidence>
<evidence type="ECO:0000256" key="3">
    <source>
        <dbReference type="SAM" id="SignalP"/>
    </source>
</evidence>
<reference evidence="4" key="1">
    <citation type="submission" date="2020-01" db="EMBL/GenBank/DDBJ databases">
        <authorList>
            <consortium name="DOE Joint Genome Institute"/>
            <person name="Haridas S."/>
            <person name="Albert R."/>
            <person name="Binder M."/>
            <person name="Bloem J."/>
            <person name="Labutti K."/>
            <person name="Salamov A."/>
            <person name="Andreopoulos B."/>
            <person name="Baker S.E."/>
            <person name="Barry K."/>
            <person name="Bills G."/>
            <person name="Bluhm B.H."/>
            <person name="Cannon C."/>
            <person name="Castanera R."/>
            <person name="Culley D.E."/>
            <person name="Daum C."/>
            <person name="Ezra D."/>
            <person name="Gonzalez J.B."/>
            <person name="Henrissat B."/>
            <person name="Kuo A."/>
            <person name="Liang C."/>
            <person name="Lipzen A."/>
            <person name="Lutzoni F."/>
            <person name="Magnuson J."/>
            <person name="Mondo S."/>
            <person name="Nolan M."/>
            <person name="Ohm R."/>
            <person name="Pangilinan J."/>
            <person name="Park H.-J."/>
            <person name="Ramirez L."/>
            <person name="Alfaro M."/>
            <person name="Sun H."/>
            <person name="Tritt A."/>
            <person name="Yoshinaga Y."/>
            <person name="Zwiers L.-H."/>
            <person name="Turgeon B.G."/>
            <person name="Goodwin S.B."/>
            <person name="Spatafora J.W."/>
            <person name="Crous P.W."/>
            <person name="Grigoriev I.V."/>
        </authorList>
    </citation>
    <scope>NUCLEOTIDE SEQUENCE</scope>
    <source>
        <strain evidence="4">IPT5</strain>
    </source>
</reference>
<feature type="transmembrane region" description="Helical" evidence="2">
    <location>
        <begin position="211"/>
        <end position="232"/>
    </location>
</feature>
<evidence type="ECO:0000256" key="2">
    <source>
        <dbReference type="SAM" id="Phobius"/>
    </source>
</evidence>
<keyword evidence="3" id="KW-0732">Signal</keyword>
<organism evidence="4 5">
    <name type="scientific">Plenodomus tracheiphilus IPT5</name>
    <dbReference type="NCBI Taxonomy" id="1408161"/>
    <lineage>
        <taxon>Eukaryota</taxon>
        <taxon>Fungi</taxon>
        <taxon>Dikarya</taxon>
        <taxon>Ascomycota</taxon>
        <taxon>Pezizomycotina</taxon>
        <taxon>Dothideomycetes</taxon>
        <taxon>Pleosporomycetidae</taxon>
        <taxon>Pleosporales</taxon>
        <taxon>Pleosporineae</taxon>
        <taxon>Leptosphaeriaceae</taxon>
        <taxon>Plenodomus</taxon>
    </lineage>
</organism>
<dbReference type="EMBL" id="MU006342">
    <property type="protein sequence ID" value="KAF2845744.1"/>
    <property type="molecule type" value="Genomic_DNA"/>
</dbReference>
<evidence type="ECO:0000313" key="4">
    <source>
        <dbReference type="EMBL" id="KAF2845744.1"/>
    </source>
</evidence>
<dbReference type="AlphaFoldDB" id="A0A6A7ASM7"/>
<accession>A0A6A7ASM7</accession>
<evidence type="ECO:0000313" key="5">
    <source>
        <dbReference type="Proteomes" id="UP000799423"/>
    </source>
</evidence>
<name>A0A6A7ASM7_9PLEO</name>